<evidence type="ECO:0000256" key="3">
    <source>
        <dbReference type="ARBA" id="ARBA00022691"/>
    </source>
</evidence>
<sequence>MSTLCPNPDVCGSCGWSHIPYDKQLQQKISDINGSFRLKALDFTCTEILPSPKTEHYRNRMDFVIDFEGRVGMRQKGKWWKVIDGHHCFLADTQIENLFVAIKAWTADSGLTFFDRKAHQGLLRYAVVRSSTLGQTMINIVTSAPTDEIEEQATRAALVALSNNCNATTIIWSVNSTITDVSFGDKMETMSGPGFIEESIGGFTFRITPNAFFQTNPHAAALLQSTVTEFAGDLTNQTLLDLYCGSGFFGVSLAAKTNRTIGVELVPEAIADAKINATLNGVTAEWHDAKTESFNWKDLGADTVILDPPRSGMHDKALADVISAAPATIVYVSCNYKNFAREMVQLQDYYKVSAMRAVDMFPHTPHVELVTKLERK</sequence>
<dbReference type="NCBIfam" id="TIGR00479">
    <property type="entry name" value="rumA"/>
    <property type="match status" value="1"/>
</dbReference>
<dbReference type="CDD" id="cd02440">
    <property type="entry name" value="AdoMet_MTases"/>
    <property type="match status" value="1"/>
</dbReference>
<dbReference type="EMBL" id="PFGC01000037">
    <property type="protein sequence ID" value="PIW36933.1"/>
    <property type="molecule type" value="Genomic_DNA"/>
</dbReference>
<evidence type="ECO:0000256" key="2">
    <source>
        <dbReference type="ARBA" id="ARBA00022679"/>
    </source>
</evidence>
<gene>
    <name evidence="6" type="ORF">COW24_03170</name>
</gene>
<dbReference type="GO" id="GO:0006396">
    <property type="term" value="P:RNA processing"/>
    <property type="evidence" value="ECO:0007669"/>
    <property type="project" value="InterPro"/>
</dbReference>
<feature type="binding site" evidence="4">
    <location>
        <position position="243"/>
    </location>
    <ligand>
        <name>S-adenosyl-L-methionine</name>
        <dbReference type="ChEBI" id="CHEBI:59789"/>
    </ligand>
</feature>
<feature type="binding site" evidence="4">
    <location>
        <position position="307"/>
    </location>
    <ligand>
        <name>S-adenosyl-L-methionine</name>
        <dbReference type="ChEBI" id="CHEBI:59789"/>
    </ligand>
</feature>
<dbReference type="GO" id="GO:0008173">
    <property type="term" value="F:RNA methyltransferase activity"/>
    <property type="evidence" value="ECO:0007669"/>
    <property type="project" value="InterPro"/>
</dbReference>
<evidence type="ECO:0000256" key="5">
    <source>
        <dbReference type="PROSITE-ProRule" id="PRU10015"/>
    </source>
</evidence>
<evidence type="ECO:0000313" key="7">
    <source>
        <dbReference type="Proteomes" id="UP000230292"/>
    </source>
</evidence>
<evidence type="ECO:0000256" key="1">
    <source>
        <dbReference type="ARBA" id="ARBA00022603"/>
    </source>
</evidence>
<comment type="caution">
    <text evidence="6">The sequence shown here is derived from an EMBL/GenBank/DDBJ whole genome shotgun (WGS) entry which is preliminary data.</text>
</comment>
<dbReference type="PANTHER" id="PTHR11061">
    <property type="entry name" value="RNA M5U METHYLTRANSFERASE"/>
    <property type="match status" value="1"/>
</dbReference>
<dbReference type="PROSITE" id="PS01230">
    <property type="entry name" value="TRMA_1"/>
    <property type="match status" value="1"/>
</dbReference>
<dbReference type="Gene3D" id="3.40.50.150">
    <property type="entry name" value="Vaccinia Virus protein VP39"/>
    <property type="match status" value="1"/>
</dbReference>
<dbReference type="InterPro" id="IPR030390">
    <property type="entry name" value="MeTrfase_TrmA_AS"/>
</dbReference>
<evidence type="ECO:0000256" key="4">
    <source>
        <dbReference type="PROSITE-ProRule" id="PRU01024"/>
    </source>
</evidence>
<keyword evidence="1 4" id="KW-0489">Methyltransferase</keyword>
<dbReference type="InterPro" id="IPR010280">
    <property type="entry name" value="U5_MeTrfase_fam"/>
</dbReference>
<feature type="binding site" evidence="4">
    <location>
        <position position="264"/>
    </location>
    <ligand>
        <name>S-adenosyl-L-methionine</name>
        <dbReference type="ChEBI" id="CHEBI:59789"/>
    </ligand>
</feature>
<keyword evidence="3 4" id="KW-0949">S-adenosyl-L-methionine</keyword>
<dbReference type="Gene3D" id="2.40.50.1070">
    <property type="match status" value="1"/>
</dbReference>
<dbReference type="GO" id="GO:0032259">
    <property type="term" value="P:methylation"/>
    <property type="evidence" value="ECO:0007669"/>
    <property type="project" value="UniProtKB-KW"/>
</dbReference>
<dbReference type="PROSITE" id="PS51687">
    <property type="entry name" value="SAM_MT_RNA_M5U"/>
    <property type="match status" value="1"/>
</dbReference>
<evidence type="ECO:0000313" key="6">
    <source>
        <dbReference type="EMBL" id="PIW36933.1"/>
    </source>
</evidence>
<organism evidence="6 7">
    <name type="scientific">Candidatus Kerfeldbacteria bacterium CG15_BIG_FIL_POST_REV_8_21_14_020_45_12</name>
    <dbReference type="NCBI Taxonomy" id="2014247"/>
    <lineage>
        <taxon>Bacteria</taxon>
        <taxon>Candidatus Kerfeldiibacteriota</taxon>
    </lineage>
</organism>
<dbReference type="AlphaFoldDB" id="A0A2M7H3Y7"/>
<comment type="similarity">
    <text evidence="4">Belongs to the class I-like SAM-binding methyltransferase superfamily. RNA M5U methyltransferase family.</text>
</comment>
<proteinExistence type="inferred from homology"/>
<dbReference type="GO" id="GO:0009451">
    <property type="term" value="P:RNA modification"/>
    <property type="evidence" value="ECO:0007669"/>
    <property type="project" value="UniProtKB-ARBA"/>
</dbReference>
<dbReference type="Pfam" id="PF05958">
    <property type="entry name" value="tRNA_U5-meth_tr"/>
    <property type="match status" value="1"/>
</dbReference>
<feature type="binding site" evidence="4">
    <location>
        <position position="214"/>
    </location>
    <ligand>
        <name>S-adenosyl-L-methionine</name>
        <dbReference type="ChEBI" id="CHEBI:59789"/>
    </ligand>
</feature>
<keyword evidence="2 4" id="KW-0808">Transferase</keyword>
<feature type="active site" evidence="5">
    <location>
        <position position="334"/>
    </location>
</feature>
<dbReference type="SUPFAM" id="SSF53335">
    <property type="entry name" value="S-adenosyl-L-methionine-dependent methyltransferases"/>
    <property type="match status" value="1"/>
</dbReference>
<dbReference type="PANTHER" id="PTHR11061:SF30">
    <property type="entry name" value="TRNA (URACIL(54)-C(5))-METHYLTRANSFERASE"/>
    <property type="match status" value="1"/>
</dbReference>
<dbReference type="InterPro" id="IPR030391">
    <property type="entry name" value="MeTrfase_TrmA_CS"/>
</dbReference>
<dbReference type="InterPro" id="IPR029063">
    <property type="entry name" value="SAM-dependent_MTases_sf"/>
</dbReference>
<feature type="active site" description="Nucleophile" evidence="4">
    <location>
        <position position="334"/>
    </location>
</feature>
<reference evidence="6 7" key="1">
    <citation type="submission" date="2017-09" db="EMBL/GenBank/DDBJ databases">
        <title>Depth-based differentiation of microbial function through sediment-hosted aquifers and enrichment of novel symbionts in the deep terrestrial subsurface.</title>
        <authorList>
            <person name="Probst A.J."/>
            <person name="Ladd B."/>
            <person name="Jarett J.K."/>
            <person name="Geller-Mcgrath D.E."/>
            <person name="Sieber C.M."/>
            <person name="Emerson J.B."/>
            <person name="Anantharaman K."/>
            <person name="Thomas B.C."/>
            <person name="Malmstrom R."/>
            <person name="Stieglmeier M."/>
            <person name="Klingl A."/>
            <person name="Woyke T."/>
            <person name="Ryan C.M."/>
            <person name="Banfield J.F."/>
        </authorList>
    </citation>
    <scope>NUCLEOTIDE SEQUENCE [LARGE SCALE GENOMIC DNA]</scope>
    <source>
        <strain evidence="6">CG15_BIG_FIL_POST_REV_8_21_14_020_45_12</strain>
    </source>
</reference>
<protein>
    <submittedName>
        <fullName evidence="6">23S rRNA (Uracil(1939)-C(5))-methyltransferase RlmD</fullName>
    </submittedName>
</protein>
<dbReference type="Proteomes" id="UP000230292">
    <property type="component" value="Unassembled WGS sequence"/>
</dbReference>
<dbReference type="PROSITE" id="PS01231">
    <property type="entry name" value="TRMA_2"/>
    <property type="match status" value="1"/>
</dbReference>
<accession>A0A2M7H3Y7</accession>
<dbReference type="GO" id="GO:0008757">
    <property type="term" value="F:S-adenosylmethionine-dependent methyltransferase activity"/>
    <property type="evidence" value="ECO:0007669"/>
    <property type="project" value="UniProtKB-ARBA"/>
</dbReference>
<name>A0A2M7H3Y7_9BACT</name>